<dbReference type="KEGG" id="slo:Shew_0986"/>
<dbReference type="InterPro" id="IPR036390">
    <property type="entry name" value="WH_DNA-bd_sf"/>
</dbReference>
<proteinExistence type="predicted"/>
<dbReference type="Gene3D" id="1.10.10.10">
    <property type="entry name" value="Winged helix-like DNA-binding domain superfamily/Winged helix DNA-binding domain"/>
    <property type="match status" value="1"/>
</dbReference>
<protein>
    <recommendedName>
        <fullName evidence="3">Transcriptional regulator</fullName>
    </recommendedName>
</protein>
<evidence type="ECO:0000313" key="1">
    <source>
        <dbReference type="EMBL" id="ABO22857.1"/>
    </source>
</evidence>
<dbReference type="Pfam" id="PF09904">
    <property type="entry name" value="HTH_43"/>
    <property type="match status" value="1"/>
</dbReference>
<evidence type="ECO:0008006" key="3">
    <source>
        <dbReference type="Google" id="ProtNLM"/>
    </source>
</evidence>
<reference evidence="1 2" key="1">
    <citation type="submission" date="2007-03" db="EMBL/GenBank/DDBJ databases">
        <title>Complete sequence of Shewanella loihica PV-4.</title>
        <authorList>
            <consortium name="US DOE Joint Genome Institute"/>
            <person name="Copeland A."/>
            <person name="Lucas S."/>
            <person name="Lapidus A."/>
            <person name="Barry K."/>
            <person name="Detter J.C."/>
            <person name="Glavina del Rio T."/>
            <person name="Hammon N."/>
            <person name="Israni S."/>
            <person name="Dalin E."/>
            <person name="Tice H."/>
            <person name="Pitluck S."/>
            <person name="Chain P."/>
            <person name="Malfatti S."/>
            <person name="Shin M."/>
            <person name="Vergez L."/>
            <person name="Schmutz J."/>
            <person name="Larimer F."/>
            <person name="Land M."/>
            <person name="Hauser L."/>
            <person name="Kyrpides N."/>
            <person name="Mikhailova N."/>
            <person name="Romine M.F."/>
            <person name="Serres G."/>
            <person name="Fredrickson J."/>
            <person name="Tiedje J."/>
            <person name="Richardson P."/>
        </authorList>
    </citation>
    <scope>NUCLEOTIDE SEQUENCE [LARGE SCALE GENOMIC DNA]</scope>
    <source>
        <strain evidence="2">ATCC BAA-1088 / PV-4</strain>
    </source>
</reference>
<dbReference type="AlphaFoldDB" id="A3QBK9"/>
<name>A3QBK9_SHELP</name>
<dbReference type="HOGENOM" id="CLU_2119446_0_0_6"/>
<dbReference type="Proteomes" id="UP000001558">
    <property type="component" value="Chromosome"/>
</dbReference>
<sequence>MATYDSNGSEINGTQARSFGRVLSLLVAVERLEKPNLDALVERTNLPGRSIHAMIGKLHKDYFVVIERQNGRRFGYYKVVDWGVLDRDRILKMVGDDESEKADEEQCELDFQPI</sequence>
<organism evidence="1 2">
    <name type="scientific">Shewanella loihica (strain ATCC BAA-1088 / PV-4)</name>
    <dbReference type="NCBI Taxonomy" id="323850"/>
    <lineage>
        <taxon>Bacteria</taxon>
        <taxon>Pseudomonadati</taxon>
        <taxon>Pseudomonadota</taxon>
        <taxon>Gammaproteobacteria</taxon>
        <taxon>Alteromonadales</taxon>
        <taxon>Shewanellaceae</taxon>
        <taxon>Shewanella</taxon>
    </lineage>
</organism>
<dbReference type="EMBL" id="CP000606">
    <property type="protein sequence ID" value="ABO22857.1"/>
    <property type="molecule type" value="Genomic_DNA"/>
</dbReference>
<dbReference type="RefSeq" id="WP_011864791.1">
    <property type="nucleotide sequence ID" value="NC_009092.1"/>
</dbReference>
<dbReference type="InterPro" id="IPR017162">
    <property type="entry name" value="UCP037266"/>
</dbReference>
<dbReference type="InterPro" id="IPR036388">
    <property type="entry name" value="WH-like_DNA-bd_sf"/>
</dbReference>
<accession>A3QBK9</accession>
<gene>
    <name evidence="1" type="ordered locus">Shew_0986</name>
</gene>
<keyword evidence="2" id="KW-1185">Reference proteome</keyword>
<dbReference type="SUPFAM" id="SSF46785">
    <property type="entry name" value="Winged helix' DNA-binding domain"/>
    <property type="match status" value="1"/>
</dbReference>
<evidence type="ECO:0000313" key="2">
    <source>
        <dbReference type="Proteomes" id="UP000001558"/>
    </source>
</evidence>